<feature type="domain" description="Mif2/CENP-C cupin" evidence="6">
    <location>
        <begin position="462"/>
        <end position="546"/>
    </location>
</feature>
<dbReference type="GO" id="GO:0000776">
    <property type="term" value="C:kinetochore"/>
    <property type="evidence" value="ECO:0007669"/>
    <property type="project" value="InterPro"/>
</dbReference>
<dbReference type="SUPFAM" id="SSF51182">
    <property type="entry name" value="RmlC-like cupins"/>
    <property type="match status" value="1"/>
</dbReference>
<accession>A0A1G4KB24</accession>
<feature type="region of interest" description="Disordered" evidence="5">
    <location>
        <begin position="349"/>
        <end position="400"/>
    </location>
</feature>
<dbReference type="GO" id="GO:0005634">
    <property type="term" value="C:nucleus"/>
    <property type="evidence" value="ECO:0007669"/>
    <property type="project" value="UniProtKB-SubCell"/>
</dbReference>
<feature type="domain" description="Mif2 N-terminal" evidence="7">
    <location>
        <begin position="3"/>
        <end position="43"/>
    </location>
</feature>
<evidence type="ECO:0000256" key="2">
    <source>
        <dbReference type="ARBA" id="ARBA00010291"/>
    </source>
</evidence>
<keyword evidence="4" id="KW-0539">Nucleus</keyword>
<feature type="region of interest" description="Disordered" evidence="5">
    <location>
        <begin position="132"/>
        <end position="291"/>
    </location>
</feature>
<dbReference type="OrthoDB" id="1939643at2759"/>
<evidence type="ECO:0000256" key="1">
    <source>
        <dbReference type="ARBA" id="ARBA00004123"/>
    </source>
</evidence>
<dbReference type="InterPro" id="IPR011051">
    <property type="entry name" value="RmlC_Cupin_sf"/>
</dbReference>
<name>A0A1G4KB24_9SACH</name>
<evidence type="ECO:0000313" key="9">
    <source>
        <dbReference type="Proteomes" id="UP000191144"/>
    </source>
</evidence>
<dbReference type="InterPro" id="IPR014710">
    <property type="entry name" value="RmlC-like_jellyroll"/>
</dbReference>
<dbReference type="GO" id="GO:0051315">
    <property type="term" value="P:attachment of mitotic spindle microtubules to kinetochore"/>
    <property type="evidence" value="ECO:0007669"/>
    <property type="project" value="TreeGrafter"/>
</dbReference>
<gene>
    <name evidence="8" type="ORF">LAME_0G16182G</name>
</gene>
<dbReference type="PANTHER" id="PTHR16684:SF11">
    <property type="entry name" value="CENTROMERE PROTEIN C"/>
    <property type="match status" value="1"/>
</dbReference>
<sequence>MDYMNLGVTSRKTGIKIRQNIRKDEYSMENVDEFFKDNESSISFRRRSRKSSLLPFQKSILPEAFSGDSRRSSNFLPPSVPTIDENYSEPLLNEDAEPEVSVDNNWGAEEEAAVEEASAIVADNRFLPQQEEVKRAKRRRHYEPDYRGDEAEDEDSAVEIPQTPASDYGNESYRDVPDLIADDDDDEPSHGNTSFNTSENALLEDELDREYGSLSEEDGDYVNHPRYPDTGASSDSEGEGSESAYSSPNKRTLITSRRADLYVNRPTGTRNTGHSNQKESDNESSDDDFFQEQAQELGHEVNFSKVNGVRRSNRVKIAPLEYWRNEKVVYRRKSRKPVLEIDKVITFEEEEDEEEEELRKRKKGKNRPYNYTPSGRPRGRPRKDQNAAGGIRAASDNPNGQLISKIEAGQIHNSEWFEKGEFRAQVNVSSDHKKKEEDILARSDSHLIPDYKRSTSGDSYSLTVLFDKHKDTFASGFLTLPMGARKKPSDSYNVFINFYLIQGVVEMTVNQNKVICIEGCSFQVPAFNEYSILNKGKSVAKLYFVQVSLPTPNSVSNPSSFKPPNERRQDADMGSSLSDMSLSQS</sequence>
<dbReference type="InterPro" id="IPR028929">
    <property type="entry name" value="Mif2_N"/>
</dbReference>
<protein>
    <submittedName>
        <fullName evidence="8">LAME_0G16182g1_1</fullName>
    </submittedName>
</protein>
<keyword evidence="9" id="KW-1185">Reference proteome</keyword>
<evidence type="ECO:0000313" key="8">
    <source>
        <dbReference type="EMBL" id="SCV01431.1"/>
    </source>
</evidence>
<dbReference type="InterPro" id="IPR025974">
    <property type="entry name" value="Mif2/CENP-C_cupin"/>
</dbReference>
<dbReference type="Pfam" id="PF15624">
    <property type="entry name" value="Mif2_N"/>
    <property type="match status" value="1"/>
</dbReference>
<dbReference type="GO" id="GO:0051455">
    <property type="term" value="P:spindle attachment to meiosis I kinetochore"/>
    <property type="evidence" value="ECO:0007669"/>
    <property type="project" value="TreeGrafter"/>
</dbReference>
<feature type="region of interest" description="Disordered" evidence="5">
    <location>
        <begin position="553"/>
        <end position="585"/>
    </location>
</feature>
<dbReference type="Gene3D" id="2.60.120.10">
    <property type="entry name" value="Jelly Rolls"/>
    <property type="match status" value="1"/>
</dbReference>
<feature type="compositionally biased region" description="Low complexity" evidence="5">
    <location>
        <begin position="572"/>
        <end position="585"/>
    </location>
</feature>
<feature type="compositionally biased region" description="Polar residues" evidence="5">
    <location>
        <begin position="190"/>
        <end position="200"/>
    </location>
</feature>
<feature type="compositionally biased region" description="Polar residues" evidence="5">
    <location>
        <begin position="553"/>
        <end position="562"/>
    </location>
</feature>
<dbReference type="InterPro" id="IPR028386">
    <property type="entry name" value="CENP-C/Mif2/cnp3"/>
</dbReference>
<dbReference type="GO" id="GO:0051382">
    <property type="term" value="P:kinetochore assembly"/>
    <property type="evidence" value="ECO:0007669"/>
    <property type="project" value="InterPro"/>
</dbReference>
<feature type="region of interest" description="Disordered" evidence="5">
    <location>
        <begin position="66"/>
        <end position="86"/>
    </location>
</feature>
<organism evidence="8 9">
    <name type="scientific">Lachancea meyersii CBS 8951</name>
    <dbReference type="NCBI Taxonomy" id="1266667"/>
    <lineage>
        <taxon>Eukaryota</taxon>
        <taxon>Fungi</taxon>
        <taxon>Dikarya</taxon>
        <taxon>Ascomycota</taxon>
        <taxon>Saccharomycotina</taxon>
        <taxon>Saccharomycetes</taxon>
        <taxon>Saccharomycetales</taxon>
        <taxon>Saccharomycetaceae</taxon>
        <taxon>Lachancea</taxon>
    </lineage>
</organism>
<evidence type="ECO:0000256" key="3">
    <source>
        <dbReference type="ARBA" id="ARBA00023125"/>
    </source>
</evidence>
<dbReference type="Proteomes" id="UP000191144">
    <property type="component" value="Chromosome G"/>
</dbReference>
<feature type="compositionally biased region" description="Low complexity" evidence="5">
    <location>
        <begin position="231"/>
        <end position="247"/>
    </location>
</feature>
<dbReference type="PANTHER" id="PTHR16684">
    <property type="entry name" value="CENTROMERE PROTEIN C"/>
    <property type="match status" value="1"/>
</dbReference>
<dbReference type="GO" id="GO:0019237">
    <property type="term" value="F:centromeric DNA binding"/>
    <property type="evidence" value="ECO:0007669"/>
    <property type="project" value="InterPro"/>
</dbReference>
<dbReference type="Pfam" id="PF11699">
    <property type="entry name" value="CENP-C_C"/>
    <property type="match status" value="1"/>
</dbReference>
<comment type="subcellular location">
    <subcellularLocation>
        <location evidence="1">Nucleus</location>
    </subcellularLocation>
</comment>
<evidence type="ECO:0000256" key="5">
    <source>
        <dbReference type="SAM" id="MobiDB-lite"/>
    </source>
</evidence>
<comment type="similarity">
    <text evidence="2">Belongs to the CENP-C/MIF2 family.</text>
</comment>
<reference evidence="9" key="1">
    <citation type="submission" date="2016-03" db="EMBL/GenBank/DDBJ databases">
        <authorList>
            <person name="Devillers Hugo."/>
        </authorList>
    </citation>
    <scope>NUCLEOTIDE SEQUENCE [LARGE SCALE GENOMIC DNA]</scope>
</reference>
<dbReference type="CDD" id="cd06993">
    <property type="entry name" value="cupin_CENP-C_C"/>
    <property type="match status" value="1"/>
</dbReference>
<keyword evidence="3" id="KW-0238">DNA-binding</keyword>
<dbReference type="AlphaFoldDB" id="A0A1G4KB24"/>
<proteinExistence type="inferred from homology"/>
<evidence type="ECO:0000259" key="6">
    <source>
        <dbReference type="Pfam" id="PF11699"/>
    </source>
</evidence>
<dbReference type="EMBL" id="LT598484">
    <property type="protein sequence ID" value="SCV01431.1"/>
    <property type="molecule type" value="Genomic_DNA"/>
</dbReference>
<evidence type="ECO:0000259" key="7">
    <source>
        <dbReference type="Pfam" id="PF15624"/>
    </source>
</evidence>
<evidence type="ECO:0000256" key="4">
    <source>
        <dbReference type="ARBA" id="ARBA00023242"/>
    </source>
</evidence>